<evidence type="ECO:0000313" key="2">
    <source>
        <dbReference type="Proteomes" id="UP000014174"/>
    </source>
</evidence>
<reference evidence="1 2" key="1">
    <citation type="journal article" date="2013" name="Genome Announc.">
        <title>Draft Genome Sequence of Arcticibacter svalbardensis Strain MN12-7T, a Member of the Family Sphingobacteriaceae Isolated from an Arctic Soil Sample.</title>
        <authorList>
            <person name="Shivaji S."/>
            <person name="Ara S."/>
            <person name="Prasad S."/>
            <person name="Manasa B.P."/>
            <person name="Begum Z."/>
            <person name="Singh A."/>
            <person name="Kumar Pinnaka A."/>
        </authorList>
    </citation>
    <scope>NUCLEOTIDE SEQUENCE [LARGE SCALE GENOMIC DNA]</scope>
    <source>
        <strain evidence="1 2">MN12-7</strain>
    </source>
</reference>
<protein>
    <submittedName>
        <fullName evidence="1">Uncharacterized protein</fullName>
    </submittedName>
</protein>
<comment type="caution">
    <text evidence="1">The sequence shown here is derived from an EMBL/GenBank/DDBJ whole genome shotgun (WGS) entry which is preliminary data.</text>
</comment>
<proteinExistence type="predicted"/>
<keyword evidence="2" id="KW-1185">Reference proteome</keyword>
<sequence>MTPMTTTTFLICVYHLNPYFKQLHKITKPWDNETNRRFSEHLKNYKPVIFDSKYGKISLKNLT</sequence>
<organism evidence="1 2">
    <name type="scientific">Arcticibacter svalbardensis MN12-7</name>
    <dbReference type="NCBI Taxonomy" id="1150600"/>
    <lineage>
        <taxon>Bacteria</taxon>
        <taxon>Pseudomonadati</taxon>
        <taxon>Bacteroidota</taxon>
        <taxon>Sphingobacteriia</taxon>
        <taxon>Sphingobacteriales</taxon>
        <taxon>Sphingobacteriaceae</taxon>
        <taxon>Arcticibacter</taxon>
    </lineage>
</organism>
<gene>
    <name evidence="1" type="ORF">ADIARSV_3263</name>
</gene>
<dbReference type="AlphaFoldDB" id="R9GPT6"/>
<accession>R9GPT6</accession>
<dbReference type="Proteomes" id="UP000014174">
    <property type="component" value="Unassembled WGS sequence"/>
</dbReference>
<evidence type="ECO:0000313" key="1">
    <source>
        <dbReference type="EMBL" id="EOR93550.1"/>
    </source>
</evidence>
<name>R9GPT6_9SPHI</name>
<dbReference type="EMBL" id="AQPN01000110">
    <property type="protein sequence ID" value="EOR93550.1"/>
    <property type="molecule type" value="Genomic_DNA"/>
</dbReference>